<organism evidence="13 14">
    <name type="scientific">Linum tenue</name>
    <dbReference type="NCBI Taxonomy" id="586396"/>
    <lineage>
        <taxon>Eukaryota</taxon>
        <taxon>Viridiplantae</taxon>
        <taxon>Streptophyta</taxon>
        <taxon>Embryophyta</taxon>
        <taxon>Tracheophyta</taxon>
        <taxon>Spermatophyta</taxon>
        <taxon>Magnoliopsida</taxon>
        <taxon>eudicotyledons</taxon>
        <taxon>Gunneridae</taxon>
        <taxon>Pentapetalae</taxon>
        <taxon>rosids</taxon>
        <taxon>fabids</taxon>
        <taxon>Malpighiales</taxon>
        <taxon>Linaceae</taxon>
        <taxon>Linum</taxon>
    </lineage>
</organism>
<dbReference type="AlphaFoldDB" id="A0AAV0HWG3"/>
<keyword evidence="6" id="KW-0677">Repeat</keyword>
<evidence type="ECO:0000256" key="10">
    <source>
        <dbReference type="SAM" id="Phobius"/>
    </source>
</evidence>
<reference evidence="13" key="1">
    <citation type="submission" date="2022-08" db="EMBL/GenBank/DDBJ databases">
        <authorList>
            <person name="Gutierrez-Valencia J."/>
        </authorList>
    </citation>
    <scope>NUCLEOTIDE SEQUENCE</scope>
</reference>
<evidence type="ECO:0000313" key="13">
    <source>
        <dbReference type="EMBL" id="CAI0389631.1"/>
    </source>
</evidence>
<dbReference type="EMBL" id="CAMGYJ010000003">
    <property type="protein sequence ID" value="CAI0389631.1"/>
    <property type="molecule type" value="Genomic_DNA"/>
</dbReference>
<feature type="domain" description="Leucine-rich repeat-containing N-terminal plant-type" evidence="12">
    <location>
        <begin position="30"/>
        <end position="68"/>
    </location>
</feature>
<evidence type="ECO:0000256" key="11">
    <source>
        <dbReference type="SAM" id="SignalP"/>
    </source>
</evidence>
<dbReference type="Pfam" id="PF12799">
    <property type="entry name" value="LRR_4"/>
    <property type="match status" value="1"/>
</dbReference>
<keyword evidence="4" id="KW-0433">Leucine-rich repeat</keyword>
<evidence type="ECO:0000259" key="12">
    <source>
        <dbReference type="Pfam" id="PF08263"/>
    </source>
</evidence>
<evidence type="ECO:0000256" key="5">
    <source>
        <dbReference type="ARBA" id="ARBA00022692"/>
    </source>
</evidence>
<protein>
    <recommendedName>
        <fullName evidence="12">Leucine-rich repeat-containing N-terminal plant-type domain-containing protein</fullName>
    </recommendedName>
</protein>
<evidence type="ECO:0000256" key="2">
    <source>
        <dbReference type="ARBA" id="ARBA00009592"/>
    </source>
</evidence>
<dbReference type="SUPFAM" id="SSF52058">
    <property type="entry name" value="L domain-like"/>
    <property type="match status" value="2"/>
</dbReference>
<keyword evidence="3" id="KW-1003">Cell membrane</keyword>
<feature type="signal peptide" evidence="11">
    <location>
        <begin position="1"/>
        <end position="27"/>
    </location>
</feature>
<keyword evidence="11" id="KW-0732">Signal</keyword>
<dbReference type="PANTHER" id="PTHR48062:SF21">
    <property type="entry name" value="RECEPTOR-LIKE PROTEIN 12"/>
    <property type="match status" value="1"/>
</dbReference>
<keyword evidence="8 10" id="KW-0472">Membrane</keyword>
<dbReference type="InterPro" id="IPR003591">
    <property type="entry name" value="Leu-rich_rpt_typical-subtyp"/>
</dbReference>
<dbReference type="PRINTS" id="PR00019">
    <property type="entry name" value="LEURICHRPT"/>
</dbReference>
<accession>A0AAV0HWG3</accession>
<sequence length="720" mass="80191">MAHLVAHLALKLMIILLLFFPIDQSNGCLDDEKVALLHLKSSFNSTAQEELNHPTTEDCCSWQGIQCSQTTGRVISIDLFQLFDFQIPETESRCLNTTLFLPFPQLASLSLPHGSLVDCPEKNHGLEGLSVLPHLEILDLSFNKFTGSILSSIGALPSLRTLSLKQLRVLDLWNNHFAGELPECLSNLTSLQILDLSDNRFTGDISLSPLGSLMSISELRLTYNSFKIPFSLSPFSNLSKLKTLYADHNQVIYSDEGEKNSAKFVSAPSFQLQTLYLSATEGYGNKLDGRLLDFELQSLKTLRLDHNQFQGSIPIGLSRSPALNFLDVSNNDLSGTIPSWLSTMPSLDVLDLSGNDLVGELPRGLPSPWMTQVYLSKNRLVGQFRIDSISDEYRLLILDVSHNRLSGPVPRQIDKMYRLRYILLNNNSFQGEMPIGMCKLEHLRLIDLSSNGFSGDILPCIKTHAHWSRLEGDDEIGFLGAATPAIEPMEITTKAFPYSYQGRNLLLMSGINLSDNNFTGEIPEEFGNLTSIKLLNLSHNALTGSIPSTFSKFEQIESLDLCYNNLTGSIPAQLVDLNSLAVFSVAYNNLSGRTPERVAQFATFNENCYDGNPFLCGWPLPKKCTPGSPPQPSLPTEDGDDVDGGEVIDTEVFVSSFTVSFGMVLAAIATVLYINPNWRRRWFYYVEMVMEGCYYFMVDHLPVPEKYKVLDPSSGRLSWQ</sequence>
<keyword evidence="5 10" id="KW-0812">Transmembrane</keyword>
<keyword evidence="7 10" id="KW-1133">Transmembrane helix</keyword>
<dbReference type="InterPro" id="IPR001611">
    <property type="entry name" value="Leu-rich_rpt"/>
</dbReference>
<keyword evidence="9" id="KW-0325">Glycoprotein</keyword>
<dbReference type="SMART" id="SM00369">
    <property type="entry name" value="LRR_TYP"/>
    <property type="match status" value="5"/>
</dbReference>
<feature type="transmembrane region" description="Helical" evidence="10">
    <location>
        <begin position="652"/>
        <end position="674"/>
    </location>
</feature>
<gene>
    <name evidence="13" type="ORF">LITE_LOCUS6356</name>
</gene>
<dbReference type="GO" id="GO:0005886">
    <property type="term" value="C:plasma membrane"/>
    <property type="evidence" value="ECO:0007669"/>
    <property type="project" value="UniProtKB-SubCell"/>
</dbReference>
<dbReference type="PANTHER" id="PTHR48062">
    <property type="entry name" value="RECEPTOR-LIKE PROTEIN 14"/>
    <property type="match status" value="1"/>
</dbReference>
<evidence type="ECO:0000313" key="14">
    <source>
        <dbReference type="Proteomes" id="UP001154282"/>
    </source>
</evidence>
<comment type="similarity">
    <text evidence="2">Belongs to the RLP family.</text>
</comment>
<dbReference type="Gene3D" id="3.80.10.10">
    <property type="entry name" value="Ribonuclease Inhibitor"/>
    <property type="match status" value="3"/>
</dbReference>
<evidence type="ECO:0000256" key="8">
    <source>
        <dbReference type="ARBA" id="ARBA00023136"/>
    </source>
</evidence>
<dbReference type="InterPro" id="IPR051502">
    <property type="entry name" value="RLP_Defense_Trigger"/>
</dbReference>
<dbReference type="InterPro" id="IPR032675">
    <property type="entry name" value="LRR_dom_sf"/>
</dbReference>
<evidence type="ECO:0000256" key="1">
    <source>
        <dbReference type="ARBA" id="ARBA00004251"/>
    </source>
</evidence>
<comment type="caution">
    <text evidence="13">The sequence shown here is derived from an EMBL/GenBank/DDBJ whole genome shotgun (WGS) entry which is preliminary data.</text>
</comment>
<evidence type="ECO:0000256" key="9">
    <source>
        <dbReference type="ARBA" id="ARBA00023180"/>
    </source>
</evidence>
<dbReference type="Proteomes" id="UP001154282">
    <property type="component" value="Unassembled WGS sequence"/>
</dbReference>
<name>A0AAV0HWG3_9ROSI</name>
<dbReference type="Pfam" id="PF08263">
    <property type="entry name" value="LRRNT_2"/>
    <property type="match status" value="1"/>
</dbReference>
<proteinExistence type="inferred from homology"/>
<evidence type="ECO:0000256" key="6">
    <source>
        <dbReference type="ARBA" id="ARBA00022737"/>
    </source>
</evidence>
<keyword evidence="14" id="KW-1185">Reference proteome</keyword>
<evidence type="ECO:0000256" key="7">
    <source>
        <dbReference type="ARBA" id="ARBA00022989"/>
    </source>
</evidence>
<evidence type="ECO:0000256" key="4">
    <source>
        <dbReference type="ARBA" id="ARBA00022614"/>
    </source>
</evidence>
<comment type="subcellular location">
    <subcellularLocation>
        <location evidence="1">Cell membrane</location>
        <topology evidence="1">Single-pass type I membrane protein</topology>
    </subcellularLocation>
</comment>
<dbReference type="Pfam" id="PF13516">
    <property type="entry name" value="LRR_6"/>
    <property type="match status" value="1"/>
</dbReference>
<feature type="chain" id="PRO_5043426541" description="Leucine-rich repeat-containing N-terminal plant-type domain-containing protein" evidence="11">
    <location>
        <begin position="28"/>
        <end position="720"/>
    </location>
</feature>
<dbReference type="InterPro" id="IPR025875">
    <property type="entry name" value="Leu-rich_rpt_4"/>
</dbReference>
<evidence type="ECO:0000256" key="3">
    <source>
        <dbReference type="ARBA" id="ARBA00022475"/>
    </source>
</evidence>
<dbReference type="Pfam" id="PF00560">
    <property type="entry name" value="LRR_1"/>
    <property type="match status" value="3"/>
</dbReference>
<dbReference type="Pfam" id="PF13855">
    <property type="entry name" value="LRR_8"/>
    <property type="match status" value="1"/>
</dbReference>
<dbReference type="InterPro" id="IPR013210">
    <property type="entry name" value="LRR_N_plant-typ"/>
</dbReference>
<dbReference type="FunFam" id="3.80.10.10:FF:000213">
    <property type="entry name" value="Tyrosine-sulfated glycopeptide receptor 1"/>
    <property type="match status" value="1"/>
</dbReference>